<dbReference type="RefSeq" id="WP_345332877.1">
    <property type="nucleotide sequence ID" value="NZ_BAABJZ010000006.1"/>
</dbReference>
<dbReference type="SUPFAM" id="SSF51556">
    <property type="entry name" value="Metallo-dependent hydrolases"/>
    <property type="match status" value="1"/>
</dbReference>
<name>A0ABP9EBV4_9GAMM</name>
<feature type="signal peptide" evidence="1">
    <location>
        <begin position="1"/>
        <end position="20"/>
    </location>
</feature>
<proteinExistence type="predicted"/>
<dbReference type="Gene3D" id="3.20.20.140">
    <property type="entry name" value="Metal-dependent hydrolases"/>
    <property type="match status" value="1"/>
</dbReference>
<gene>
    <name evidence="2" type="ORF">GCM10023333_04090</name>
</gene>
<evidence type="ECO:0000256" key="1">
    <source>
        <dbReference type="SAM" id="SignalP"/>
    </source>
</evidence>
<dbReference type="PANTHER" id="PTHR43135:SF3">
    <property type="entry name" value="ALPHA-D-RIBOSE 1-METHYLPHOSPHONATE 5-TRIPHOSPHATE DIPHOSPHATASE"/>
    <property type="match status" value="1"/>
</dbReference>
<feature type="chain" id="PRO_5045044082" evidence="1">
    <location>
        <begin position="21"/>
        <end position="423"/>
    </location>
</feature>
<organism evidence="2 3">
    <name type="scientific">Ferrimonas pelagia</name>
    <dbReference type="NCBI Taxonomy" id="1177826"/>
    <lineage>
        <taxon>Bacteria</taxon>
        <taxon>Pseudomonadati</taxon>
        <taxon>Pseudomonadota</taxon>
        <taxon>Gammaproteobacteria</taxon>
        <taxon>Alteromonadales</taxon>
        <taxon>Ferrimonadaceae</taxon>
        <taxon>Ferrimonas</taxon>
    </lineage>
</organism>
<dbReference type="PANTHER" id="PTHR43135">
    <property type="entry name" value="ALPHA-D-RIBOSE 1-METHYLPHOSPHONATE 5-TRIPHOSPHATE DIPHOSPHATASE"/>
    <property type="match status" value="1"/>
</dbReference>
<dbReference type="EMBL" id="BAABJZ010000006">
    <property type="protein sequence ID" value="GAA4874381.1"/>
    <property type="molecule type" value="Genomic_DNA"/>
</dbReference>
<dbReference type="SUPFAM" id="SSF51338">
    <property type="entry name" value="Composite domain of metallo-dependent hydrolases"/>
    <property type="match status" value="1"/>
</dbReference>
<dbReference type="InterPro" id="IPR032466">
    <property type="entry name" value="Metal_Hydrolase"/>
</dbReference>
<dbReference type="Proteomes" id="UP001499988">
    <property type="component" value="Unassembled WGS sequence"/>
</dbReference>
<protein>
    <submittedName>
        <fullName evidence="2">Amidohydrolase</fullName>
    </submittedName>
</protein>
<keyword evidence="1" id="KW-0732">Signal</keyword>
<accession>A0ABP9EBV4</accession>
<reference evidence="3" key="1">
    <citation type="journal article" date="2019" name="Int. J. Syst. Evol. Microbiol.">
        <title>The Global Catalogue of Microorganisms (GCM) 10K type strain sequencing project: providing services to taxonomists for standard genome sequencing and annotation.</title>
        <authorList>
            <consortium name="The Broad Institute Genomics Platform"/>
            <consortium name="The Broad Institute Genome Sequencing Center for Infectious Disease"/>
            <person name="Wu L."/>
            <person name="Ma J."/>
        </authorList>
    </citation>
    <scope>NUCLEOTIDE SEQUENCE [LARGE SCALE GENOMIC DNA]</scope>
    <source>
        <strain evidence="3">JCM 18401</strain>
    </source>
</reference>
<dbReference type="InterPro" id="IPR051781">
    <property type="entry name" value="Metallo-dep_Hydrolase"/>
</dbReference>
<dbReference type="InterPro" id="IPR011059">
    <property type="entry name" value="Metal-dep_hydrolase_composite"/>
</dbReference>
<evidence type="ECO:0000313" key="3">
    <source>
        <dbReference type="Proteomes" id="UP001499988"/>
    </source>
</evidence>
<sequence length="423" mass="46519">MLARLLVVSLWLGATVAAQASEPPSQNVATTLLRGATVHTGQQTLPHTDVLIKGERIVALGRKLEAPPHSQIIDLTGQHLYPALIALSVQAGLKEIGMVRSTVDSHEVGPLNPQLKASTAFNPDSAILPTLRANGIGYIQTTPQGVLLAGHSALISLSGWNLRDRLIQADSGLHLYWPTISADQRDPKQHRHAMAHYHQQHQRLLKAFDDAQRYRLALEAGRSPVQDTRWHAMLPVLRGKVPLMVHADDKRQILHALSLAQQHQLKLILIGGYDAYQLQHQLQQAQVPVIYTHATGLPKRADEPYDLPYQIPSLLHQAGIPFALAWPGSWDSRSLAFAAGQAVAYGLPKEIALAAITQRPAQLLGLQELGEIKPGAVASLVSSRGDLLDMSTAGVHRMWLAGQPVDLDNRHSRLYRKYQQRQR</sequence>
<evidence type="ECO:0000313" key="2">
    <source>
        <dbReference type="EMBL" id="GAA4874381.1"/>
    </source>
</evidence>
<comment type="caution">
    <text evidence="2">The sequence shown here is derived from an EMBL/GenBank/DDBJ whole genome shotgun (WGS) entry which is preliminary data.</text>
</comment>
<keyword evidence="3" id="KW-1185">Reference proteome</keyword>